<dbReference type="Proteomes" id="UP000000311">
    <property type="component" value="Unassembled WGS sequence"/>
</dbReference>
<dbReference type="InterPro" id="IPR029070">
    <property type="entry name" value="Chitinase_insertion_sf"/>
</dbReference>
<evidence type="ECO:0000313" key="2">
    <source>
        <dbReference type="EMBL" id="EFN60642.1"/>
    </source>
</evidence>
<dbReference type="OrthoDB" id="73875at2759"/>
<dbReference type="Gene3D" id="3.20.20.80">
    <property type="entry name" value="Glycosidases"/>
    <property type="match status" value="1"/>
</dbReference>
<dbReference type="GO" id="GO:0008061">
    <property type="term" value="F:chitin binding"/>
    <property type="evidence" value="ECO:0007669"/>
    <property type="project" value="InterPro"/>
</dbReference>
<dbReference type="InterPro" id="IPR017853">
    <property type="entry name" value="GH"/>
</dbReference>
<dbReference type="EMBL" id="GL444747">
    <property type="protein sequence ID" value="EFN60642.1"/>
    <property type="molecule type" value="Genomic_DNA"/>
</dbReference>
<evidence type="ECO:0000259" key="1">
    <source>
        <dbReference type="PROSITE" id="PS51910"/>
    </source>
</evidence>
<proteinExistence type="predicted"/>
<dbReference type="STRING" id="104421.E2B0Z7"/>
<dbReference type="InterPro" id="IPR050314">
    <property type="entry name" value="Glycosyl_Hydrlase_18"/>
</dbReference>
<dbReference type="SUPFAM" id="SSF54556">
    <property type="entry name" value="Chitinase insertion domain"/>
    <property type="match status" value="1"/>
</dbReference>
<dbReference type="PANTHER" id="PTHR11177:SF403">
    <property type="entry name" value="CHITINASE 2-RELATED"/>
    <property type="match status" value="1"/>
</dbReference>
<reference evidence="2 3" key="1">
    <citation type="journal article" date="2010" name="Science">
        <title>Genomic comparison of the ants Camponotus floridanus and Harpegnathos saltator.</title>
        <authorList>
            <person name="Bonasio R."/>
            <person name="Zhang G."/>
            <person name="Ye C."/>
            <person name="Mutti N.S."/>
            <person name="Fang X."/>
            <person name="Qin N."/>
            <person name="Donahue G."/>
            <person name="Yang P."/>
            <person name="Li Q."/>
            <person name="Li C."/>
            <person name="Zhang P."/>
            <person name="Huang Z."/>
            <person name="Berger S.L."/>
            <person name="Reinberg D."/>
            <person name="Wang J."/>
            <person name="Liebig J."/>
        </authorList>
    </citation>
    <scope>NUCLEOTIDE SEQUENCE [LARGE SCALE GENOMIC DNA]</scope>
    <source>
        <strain evidence="3">C129</strain>
    </source>
</reference>
<accession>E2B0Z7</accession>
<dbReference type="SMART" id="SM00636">
    <property type="entry name" value="Glyco_18"/>
    <property type="match status" value="1"/>
</dbReference>
<evidence type="ECO:0000313" key="3">
    <source>
        <dbReference type="Proteomes" id="UP000000311"/>
    </source>
</evidence>
<dbReference type="AlphaFoldDB" id="E2B0Z7"/>
<feature type="domain" description="GH18" evidence="1">
    <location>
        <begin position="1"/>
        <end position="273"/>
    </location>
</feature>
<dbReference type="GO" id="GO:0006032">
    <property type="term" value="P:chitin catabolic process"/>
    <property type="evidence" value="ECO:0007669"/>
    <property type="project" value="TreeGrafter"/>
</dbReference>
<dbReference type="InParanoid" id="E2B0Z7"/>
<dbReference type="Gene3D" id="3.10.50.10">
    <property type="match status" value="1"/>
</dbReference>
<dbReference type="InterPro" id="IPR001223">
    <property type="entry name" value="Glyco_hydro18_cat"/>
</dbReference>
<organism evidence="3">
    <name type="scientific">Camponotus floridanus</name>
    <name type="common">Florida carpenter ant</name>
    <dbReference type="NCBI Taxonomy" id="104421"/>
    <lineage>
        <taxon>Eukaryota</taxon>
        <taxon>Metazoa</taxon>
        <taxon>Ecdysozoa</taxon>
        <taxon>Arthropoda</taxon>
        <taxon>Hexapoda</taxon>
        <taxon>Insecta</taxon>
        <taxon>Pterygota</taxon>
        <taxon>Neoptera</taxon>
        <taxon>Endopterygota</taxon>
        <taxon>Hymenoptera</taxon>
        <taxon>Apocrita</taxon>
        <taxon>Aculeata</taxon>
        <taxon>Formicoidea</taxon>
        <taxon>Formicidae</taxon>
        <taxon>Formicinae</taxon>
        <taxon>Camponotus</taxon>
    </lineage>
</organism>
<dbReference type="GO" id="GO:0005975">
    <property type="term" value="P:carbohydrate metabolic process"/>
    <property type="evidence" value="ECO:0007669"/>
    <property type="project" value="InterPro"/>
</dbReference>
<dbReference type="InterPro" id="IPR011583">
    <property type="entry name" value="Chitinase_II/V-like_cat"/>
</dbReference>
<name>E2B0Z7_CAMFO</name>
<dbReference type="GO" id="GO:0004568">
    <property type="term" value="F:chitinase activity"/>
    <property type="evidence" value="ECO:0007669"/>
    <property type="project" value="TreeGrafter"/>
</dbReference>
<protein>
    <submittedName>
        <fullName evidence="2">Probable chitinase 2</fullName>
    </submittedName>
</protein>
<dbReference type="SUPFAM" id="SSF51445">
    <property type="entry name" value="(Trans)glycosidases"/>
    <property type="match status" value="1"/>
</dbReference>
<dbReference type="GO" id="GO:0005576">
    <property type="term" value="C:extracellular region"/>
    <property type="evidence" value="ECO:0007669"/>
    <property type="project" value="TreeGrafter"/>
</dbReference>
<keyword evidence="3" id="KW-1185">Reference proteome</keyword>
<dbReference type="PROSITE" id="PS51910">
    <property type="entry name" value="GH18_2"/>
    <property type="match status" value="1"/>
</dbReference>
<sequence>MMASSADSRQTFIASTVKFLKTYDFDGLDLAWEFPGHLFGGAEYDKQNFVSLVQELRHAFNQYHFLLTAPISGVKEVIFSGYDIPKISKYLDYIYVTAYNYHVAWNKVVFPHTPLKSKDHLNVEDTITYLLKEGAPAEKLVLGLALFGRTFVLTTVPSTPKINPFGLPSLRIGFRGPYTFDDGFMGFNEICEELMLHPQEWTVGWDNYSSTAYAIRRDRVVVYDNSKAIMIKRRVCYCRPQYDYYRCRSNYRPIRLWACRLFRFCWSVSCPSE</sequence>
<dbReference type="PANTHER" id="PTHR11177">
    <property type="entry name" value="CHITINASE"/>
    <property type="match status" value="1"/>
</dbReference>
<dbReference type="Pfam" id="PF00704">
    <property type="entry name" value="Glyco_hydro_18"/>
    <property type="match status" value="1"/>
</dbReference>
<gene>
    <name evidence="2" type="ORF">EAG_14206</name>
</gene>
<dbReference type="OMA" id="ICEELML"/>